<accession>A0A4R6HGB3</accession>
<reference evidence="4 5" key="1">
    <citation type="submission" date="2019-03" db="EMBL/GenBank/DDBJ databases">
        <title>Freshwater and sediment microbial communities from various areas in North America, analyzing microbe dynamics in response to fracking.</title>
        <authorList>
            <person name="Lamendella R."/>
        </authorList>
    </citation>
    <scope>NUCLEOTIDE SEQUENCE [LARGE SCALE GENOMIC DNA]</scope>
    <source>
        <strain evidence="4 5">1_TX</strain>
    </source>
</reference>
<dbReference type="InterPro" id="IPR000462">
    <property type="entry name" value="CDP-OH_P_trans"/>
</dbReference>
<dbReference type="PROSITE" id="PS00379">
    <property type="entry name" value="CDP_ALCOHOL_P_TRANSF"/>
    <property type="match status" value="1"/>
</dbReference>
<dbReference type="Proteomes" id="UP000295150">
    <property type="component" value="Unassembled WGS sequence"/>
</dbReference>
<dbReference type="AlphaFoldDB" id="A0A4R6HGB3"/>
<dbReference type="Pfam" id="PF01066">
    <property type="entry name" value="CDP-OH_P_transf"/>
    <property type="match status" value="1"/>
</dbReference>
<dbReference type="InterPro" id="IPR043130">
    <property type="entry name" value="CDP-OH_PTrfase_TM_dom"/>
</dbReference>
<evidence type="ECO:0000313" key="5">
    <source>
        <dbReference type="Proteomes" id="UP000295150"/>
    </source>
</evidence>
<dbReference type="EMBL" id="SNWH01000008">
    <property type="protein sequence ID" value="TDO07743.1"/>
    <property type="molecule type" value="Genomic_DNA"/>
</dbReference>
<keyword evidence="1 2" id="KW-0808">Transferase</keyword>
<dbReference type="InterPro" id="IPR048254">
    <property type="entry name" value="CDP_ALCOHOL_P_TRANSF_CS"/>
</dbReference>
<dbReference type="GO" id="GO:0008654">
    <property type="term" value="P:phospholipid biosynthetic process"/>
    <property type="evidence" value="ECO:0007669"/>
    <property type="project" value="InterPro"/>
</dbReference>
<comment type="caution">
    <text evidence="4">The sequence shown here is derived from an EMBL/GenBank/DDBJ whole genome shotgun (WGS) entry which is preliminary data.</text>
</comment>
<organism evidence="4 5">
    <name type="scientific">Halomonas ventosae</name>
    <dbReference type="NCBI Taxonomy" id="229007"/>
    <lineage>
        <taxon>Bacteria</taxon>
        <taxon>Pseudomonadati</taxon>
        <taxon>Pseudomonadota</taxon>
        <taxon>Gammaproteobacteria</taxon>
        <taxon>Oceanospirillales</taxon>
        <taxon>Halomonadaceae</taxon>
        <taxon>Halomonas</taxon>
    </lineage>
</organism>
<dbReference type="Gene3D" id="1.20.120.1760">
    <property type="match status" value="1"/>
</dbReference>
<proteinExistence type="inferred from homology"/>
<protein>
    <submittedName>
        <fullName evidence="4">Phosphatidylglycerophosphate synthase</fullName>
    </submittedName>
</protein>
<gene>
    <name evidence="4" type="ORF">DFO68_108108</name>
</gene>
<dbReference type="GO" id="GO:0016020">
    <property type="term" value="C:membrane"/>
    <property type="evidence" value="ECO:0007669"/>
    <property type="project" value="InterPro"/>
</dbReference>
<dbReference type="GO" id="GO:0016780">
    <property type="term" value="F:phosphotransferase activity, for other substituted phosphate groups"/>
    <property type="evidence" value="ECO:0007669"/>
    <property type="project" value="InterPro"/>
</dbReference>
<keyword evidence="3" id="KW-0812">Transmembrane</keyword>
<feature type="transmembrane region" description="Helical" evidence="3">
    <location>
        <begin position="348"/>
        <end position="375"/>
    </location>
</feature>
<comment type="similarity">
    <text evidence="2">Belongs to the CDP-alcohol phosphatidyltransferase class-I family.</text>
</comment>
<evidence type="ECO:0000256" key="3">
    <source>
        <dbReference type="SAM" id="Phobius"/>
    </source>
</evidence>
<evidence type="ECO:0000256" key="1">
    <source>
        <dbReference type="ARBA" id="ARBA00022679"/>
    </source>
</evidence>
<keyword evidence="5" id="KW-1185">Reference proteome</keyword>
<evidence type="ECO:0000313" key="4">
    <source>
        <dbReference type="EMBL" id="TDO07743.1"/>
    </source>
</evidence>
<keyword evidence="3" id="KW-0472">Membrane</keyword>
<name>A0A4R6HGB3_9GAMM</name>
<sequence>MLMTRSLCEAGHYFCAQAGPLRGMNHLDVTMTVKAYLEEDADTSLWGLTPRGRLQKMLSAMDGVELGDTEAAVAAGSDVLLLRADYVYDPRVLSGLLQARNVVLRDPEDKGVIAVRTRLEGDRAAPPRLAEMPLQTLEAVTPDSVASGLQSDLRKFDAPWVARADAHNSRQLENALYRAAYKGVTDLVTKWVWPIPARAVTRLCAYAGIRPNHVTSLSYVLTLLAGMLFWQGQYGLGLICAWLMTFLDTVDGKLARVTLNSSQFGNLFDHLLDLIHPPFWYLAWGIGLAADVPEGVYWLIFIGYIGGRLCEGAFKTAAPFSLFIWRPFDSINRLITARRNPNLILLTLAWLLGAPYAGLLLVMLWTLISTLVLAWRVVQARRASRRGELSPWLSHVDPVAERHRLTVRWFAFADGKRV</sequence>
<evidence type="ECO:0000256" key="2">
    <source>
        <dbReference type="RuleBase" id="RU003750"/>
    </source>
</evidence>
<keyword evidence="3" id="KW-1133">Transmembrane helix</keyword>